<dbReference type="SUPFAM" id="SSF54928">
    <property type="entry name" value="RNA-binding domain, RBD"/>
    <property type="match status" value="1"/>
</dbReference>
<reference evidence="6 7" key="1">
    <citation type="submission" date="2023-05" db="EMBL/GenBank/DDBJ databases">
        <title>B98-5 Cell Line De Novo Hybrid Assembly: An Optical Mapping Approach.</title>
        <authorList>
            <person name="Kananen K."/>
            <person name="Auerbach J.A."/>
            <person name="Kautto E."/>
            <person name="Blachly J.S."/>
        </authorList>
    </citation>
    <scope>NUCLEOTIDE SEQUENCE [LARGE SCALE GENOMIC DNA]</scope>
    <source>
        <strain evidence="6">B95-8</strain>
        <tissue evidence="6">Cell line</tissue>
    </source>
</reference>
<dbReference type="InterPro" id="IPR012677">
    <property type="entry name" value="Nucleotide-bd_a/b_plait_sf"/>
</dbReference>
<dbReference type="Gene3D" id="1.10.10.10">
    <property type="entry name" value="Winged helix-like DNA-binding domain superfamily/Winged helix DNA-binding domain"/>
    <property type="match status" value="1"/>
</dbReference>
<dbReference type="PANTHER" id="PTHR22792">
    <property type="entry name" value="LUPUS LA PROTEIN-RELATED"/>
    <property type="match status" value="1"/>
</dbReference>
<evidence type="ECO:0000256" key="2">
    <source>
        <dbReference type="PROSITE-ProRule" id="PRU00332"/>
    </source>
</evidence>
<dbReference type="Proteomes" id="UP001266305">
    <property type="component" value="Unassembled WGS sequence"/>
</dbReference>
<protein>
    <submittedName>
        <fullName evidence="6">La- protein 6</fullName>
    </submittedName>
</protein>
<sequence length="479" mass="53906">MEIASLHFSGTTASGGENEREDLEQEWKPPDEELIKKLVDQIEFYFSDENLEKDAFLLKHVRRNKLGYVSVKLLTSFKKNGKAPRGLLHNGMRNKWVLAKMSVYFVREHWRKAFLLGALPASPTGVKHLTRDWRTTAHALKYSVVLELNEDHRKVRRTTPVPLFPNENLPSKMLLVYDLYLSPKLWALATPQKNGRVQEKVMEHLLKLFGTFGVISSVRILKPGRELPPDIRRISSRYSQVGTQECAIVEFEEVEAAIKAHEFMITESQGKENMKAVLIGMKPPKKKPAKDKNHDEEPTVSIHLNKSLNKRVEELQYMGDESSANSSSDPESNPTSPMAGRRHMATNKLSPSGHQNLFLSPNASPCTSPWSSPLAQRKGVSRKSPLAEEGRLNCSTSPEIFRKCTDYSSDSSVTPSGSPWVRRRRQAEMGTQEKSPGASPLLSRKMQTADGLPVGVLRLPRGPDNTRGFHGHERSRACV</sequence>
<feature type="region of interest" description="Disordered" evidence="3">
    <location>
        <begin position="1"/>
        <end position="27"/>
    </location>
</feature>
<feature type="domain" description="HTH La-type RNA-binding" evidence="4">
    <location>
        <begin position="28"/>
        <end position="165"/>
    </location>
</feature>
<dbReference type="PANTHER" id="PTHR22792:SF71">
    <property type="entry name" value="LA-RELATED PROTEIN 6"/>
    <property type="match status" value="1"/>
</dbReference>
<keyword evidence="7" id="KW-1185">Reference proteome</keyword>
<dbReference type="InterPro" id="IPR036388">
    <property type="entry name" value="WH-like_DNA-bd_sf"/>
</dbReference>
<evidence type="ECO:0000256" key="1">
    <source>
        <dbReference type="ARBA" id="ARBA00022884"/>
    </source>
</evidence>
<dbReference type="SUPFAM" id="SSF46785">
    <property type="entry name" value="Winged helix' DNA-binding domain"/>
    <property type="match status" value="1"/>
</dbReference>
<dbReference type="Pfam" id="PF12901">
    <property type="entry name" value="SUZ-C"/>
    <property type="match status" value="1"/>
</dbReference>
<evidence type="ECO:0000259" key="4">
    <source>
        <dbReference type="PROSITE" id="PS50961"/>
    </source>
</evidence>
<dbReference type="InterPro" id="IPR034880">
    <property type="entry name" value="LARP6_RRM"/>
</dbReference>
<feature type="compositionally biased region" description="Low complexity" evidence="3">
    <location>
        <begin position="320"/>
        <end position="334"/>
    </location>
</feature>
<dbReference type="InterPro" id="IPR035979">
    <property type="entry name" value="RBD_domain_sf"/>
</dbReference>
<evidence type="ECO:0000313" key="7">
    <source>
        <dbReference type="Proteomes" id="UP001266305"/>
    </source>
</evidence>
<dbReference type="InterPro" id="IPR006630">
    <property type="entry name" value="La_HTH"/>
</dbReference>
<feature type="region of interest" description="Disordered" evidence="3">
    <location>
        <begin position="281"/>
        <end position="391"/>
    </location>
</feature>
<dbReference type="EMBL" id="JASSZA010000008">
    <property type="protein sequence ID" value="KAK2103264.1"/>
    <property type="molecule type" value="Genomic_DNA"/>
</dbReference>
<dbReference type="InterPro" id="IPR045180">
    <property type="entry name" value="La_dom_prot"/>
</dbReference>
<dbReference type="Gene3D" id="3.30.70.330">
    <property type="match status" value="1"/>
</dbReference>
<accession>A0ABQ9V1K3</accession>
<dbReference type="PROSITE" id="PS51938">
    <property type="entry name" value="SUZ_C"/>
    <property type="match status" value="1"/>
</dbReference>
<comment type="caution">
    <text evidence="6">The sequence shown here is derived from an EMBL/GenBank/DDBJ whole genome shotgun (WGS) entry which is preliminary data.</text>
</comment>
<dbReference type="CDD" id="cd12289">
    <property type="entry name" value="RRM_LARP6"/>
    <property type="match status" value="1"/>
</dbReference>
<dbReference type="InterPro" id="IPR024642">
    <property type="entry name" value="SUZ-C"/>
</dbReference>
<name>A0ABQ9V1K3_SAGOE</name>
<organism evidence="6 7">
    <name type="scientific">Saguinus oedipus</name>
    <name type="common">Cotton-top tamarin</name>
    <name type="synonym">Oedipomidas oedipus</name>
    <dbReference type="NCBI Taxonomy" id="9490"/>
    <lineage>
        <taxon>Eukaryota</taxon>
        <taxon>Metazoa</taxon>
        <taxon>Chordata</taxon>
        <taxon>Craniata</taxon>
        <taxon>Vertebrata</taxon>
        <taxon>Euteleostomi</taxon>
        <taxon>Mammalia</taxon>
        <taxon>Eutheria</taxon>
        <taxon>Euarchontoglires</taxon>
        <taxon>Primates</taxon>
        <taxon>Haplorrhini</taxon>
        <taxon>Platyrrhini</taxon>
        <taxon>Cebidae</taxon>
        <taxon>Callitrichinae</taxon>
        <taxon>Saguinus</taxon>
    </lineage>
</organism>
<dbReference type="CDD" id="cd08033">
    <property type="entry name" value="LARP_6"/>
    <property type="match status" value="1"/>
</dbReference>
<feature type="domain" description="SUZ-C" evidence="5">
    <location>
        <begin position="415"/>
        <end position="473"/>
    </location>
</feature>
<dbReference type="SMART" id="SM00715">
    <property type="entry name" value="LA"/>
    <property type="match status" value="1"/>
</dbReference>
<evidence type="ECO:0000313" key="6">
    <source>
        <dbReference type="EMBL" id="KAK2103264.1"/>
    </source>
</evidence>
<proteinExistence type="predicted"/>
<dbReference type="PROSITE" id="PS50961">
    <property type="entry name" value="HTH_LA"/>
    <property type="match status" value="1"/>
</dbReference>
<feature type="region of interest" description="Disordered" evidence="3">
    <location>
        <begin position="405"/>
        <end position="479"/>
    </location>
</feature>
<dbReference type="InterPro" id="IPR036390">
    <property type="entry name" value="WH_DNA-bd_sf"/>
</dbReference>
<evidence type="ECO:0000259" key="5">
    <source>
        <dbReference type="PROSITE" id="PS51938"/>
    </source>
</evidence>
<dbReference type="Pfam" id="PF05383">
    <property type="entry name" value="La"/>
    <property type="match status" value="1"/>
</dbReference>
<feature type="compositionally biased region" description="Basic and acidic residues" evidence="3">
    <location>
        <begin position="470"/>
        <end position="479"/>
    </location>
</feature>
<keyword evidence="1 2" id="KW-0694">RNA-binding</keyword>
<evidence type="ECO:0000256" key="3">
    <source>
        <dbReference type="SAM" id="MobiDB-lite"/>
    </source>
</evidence>
<feature type="compositionally biased region" description="Polar residues" evidence="3">
    <location>
        <begin position="347"/>
        <end position="374"/>
    </location>
</feature>
<gene>
    <name evidence="6" type="primary">LARP6_1</name>
    <name evidence="6" type="ORF">P7K49_017120</name>
</gene>
<feature type="compositionally biased region" description="Low complexity" evidence="3">
    <location>
        <begin position="408"/>
        <end position="418"/>
    </location>
</feature>